<dbReference type="Pfam" id="PF05406">
    <property type="entry name" value="WGR"/>
    <property type="match status" value="1"/>
</dbReference>
<dbReference type="AlphaFoldDB" id="A0A0D6PZV6"/>
<dbReference type="EMBL" id="BANI01000101">
    <property type="protein sequence ID" value="GAN96847.1"/>
    <property type="molecule type" value="Genomic_DNA"/>
</dbReference>
<dbReference type="Proteomes" id="UP000032675">
    <property type="component" value="Unassembled WGS sequence"/>
</dbReference>
<dbReference type="CDD" id="cd07996">
    <property type="entry name" value="WGR_MMR_like"/>
    <property type="match status" value="1"/>
</dbReference>
<proteinExistence type="predicted"/>
<comment type="caution">
    <text evidence="2">The sequence shown here is derived from an EMBL/GenBank/DDBJ whole genome shotgun (WGS) entry which is preliminary data.</text>
</comment>
<organism evidence="2 3">
    <name type="scientific">Komagataeibacter europaeus NBRC 3261</name>
    <dbReference type="NCBI Taxonomy" id="1234669"/>
    <lineage>
        <taxon>Bacteria</taxon>
        <taxon>Pseudomonadati</taxon>
        <taxon>Pseudomonadota</taxon>
        <taxon>Alphaproteobacteria</taxon>
        <taxon>Acetobacterales</taxon>
        <taxon>Acetobacteraceae</taxon>
        <taxon>Komagataeibacter</taxon>
    </lineage>
</organism>
<evidence type="ECO:0000259" key="1">
    <source>
        <dbReference type="PROSITE" id="PS51977"/>
    </source>
</evidence>
<accession>A0A0D6PZV6</accession>
<dbReference type="PROSITE" id="PS51977">
    <property type="entry name" value="WGR"/>
    <property type="match status" value="1"/>
</dbReference>
<dbReference type="InterPro" id="IPR036930">
    <property type="entry name" value="WGR_dom_sf"/>
</dbReference>
<reference evidence="2 3" key="1">
    <citation type="submission" date="2012-11" db="EMBL/GenBank/DDBJ databases">
        <title>Whole genome sequence of Gluconacetobacter europaeus NBRC3261.</title>
        <authorList>
            <person name="Azuma Y."/>
            <person name="Higashiura N."/>
            <person name="Hirakawa H."/>
            <person name="Matsushita K."/>
        </authorList>
    </citation>
    <scope>NUCLEOTIDE SEQUENCE [LARGE SCALE GENOMIC DNA]</scope>
    <source>
        <strain evidence="2 3">NBRC 3261</strain>
    </source>
</reference>
<dbReference type="SUPFAM" id="SSF142921">
    <property type="entry name" value="WGR domain-like"/>
    <property type="match status" value="1"/>
</dbReference>
<dbReference type="InterPro" id="IPR008893">
    <property type="entry name" value="WGR_domain"/>
</dbReference>
<dbReference type="InterPro" id="IPR049809">
    <property type="entry name" value="YehF/YfeS-like_WGR"/>
</dbReference>
<sequence>MGKTDITPRQSKKSAASRKTVQLGLFPLSVQLRRIQPRLNEWRYYGLSVQPDLFGGAALVRNWGRIGTAGSQRVDLYPDEGAAMNALTAMIRYRLKRGYILARP</sequence>
<dbReference type="Gene3D" id="2.20.140.10">
    <property type="entry name" value="WGR domain"/>
    <property type="match status" value="1"/>
</dbReference>
<dbReference type="SMART" id="SM00773">
    <property type="entry name" value="WGR"/>
    <property type="match status" value="1"/>
</dbReference>
<protein>
    <recommendedName>
        <fullName evidence="1">WGR domain-containing protein</fullName>
    </recommendedName>
</protein>
<gene>
    <name evidence="2" type="ORF">Geu3261_0116_004</name>
</gene>
<evidence type="ECO:0000313" key="2">
    <source>
        <dbReference type="EMBL" id="GAN96847.1"/>
    </source>
</evidence>
<name>A0A0D6PZV6_KOMEU</name>
<feature type="domain" description="WGR" evidence="1">
    <location>
        <begin position="17"/>
        <end position="104"/>
    </location>
</feature>
<evidence type="ECO:0000313" key="3">
    <source>
        <dbReference type="Proteomes" id="UP000032675"/>
    </source>
</evidence>